<keyword evidence="3" id="KW-1185">Reference proteome</keyword>
<dbReference type="AlphaFoldDB" id="A0A2M9BS51"/>
<dbReference type="Proteomes" id="UP000228535">
    <property type="component" value="Unassembled WGS sequence"/>
</dbReference>
<feature type="chain" id="PRO_5014670362" description="GLPGLI family protein" evidence="1">
    <location>
        <begin position="22"/>
        <end position="249"/>
    </location>
</feature>
<dbReference type="EMBL" id="PGFA01000001">
    <property type="protein sequence ID" value="PJJ60768.1"/>
    <property type="molecule type" value="Genomic_DNA"/>
</dbReference>
<protein>
    <recommendedName>
        <fullName evidence="4">GLPGLI family protein</fullName>
    </recommendedName>
</protein>
<organism evidence="2 3">
    <name type="scientific">Hymenobacter chitinivorans DSM 11115</name>
    <dbReference type="NCBI Taxonomy" id="1121954"/>
    <lineage>
        <taxon>Bacteria</taxon>
        <taxon>Pseudomonadati</taxon>
        <taxon>Bacteroidota</taxon>
        <taxon>Cytophagia</taxon>
        <taxon>Cytophagales</taxon>
        <taxon>Hymenobacteraceae</taxon>
        <taxon>Hymenobacter</taxon>
    </lineage>
</organism>
<accession>A0A2M9BS51</accession>
<comment type="caution">
    <text evidence="2">The sequence shown here is derived from an EMBL/GenBank/DDBJ whole genome shotgun (WGS) entry which is preliminary data.</text>
</comment>
<reference evidence="2 3" key="1">
    <citation type="submission" date="2017-11" db="EMBL/GenBank/DDBJ databases">
        <title>Genomic Encyclopedia of Archaeal and Bacterial Type Strains, Phase II (KMG-II): From Individual Species to Whole Genera.</title>
        <authorList>
            <person name="Goeker M."/>
        </authorList>
    </citation>
    <scope>NUCLEOTIDE SEQUENCE [LARGE SCALE GENOMIC DNA]</scope>
    <source>
        <strain evidence="2 3">DSM 11115</strain>
    </source>
</reference>
<proteinExistence type="predicted"/>
<evidence type="ECO:0008006" key="4">
    <source>
        <dbReference type="Google" id="ProtNLM"/>
    </source>
</evidence>
<evidence type="ECO:0000256" key="1">
    <source>
        <dbReference type="SAM" id="SignalP"/>
    </source>
</evidence>
<feature type="signal peptide" evidence="1">
    <location>
        <begin position="1"/>
        <end position="21"/>
    </location>
</feature>
<sequence>MKIIYSLCCLALASGLRLQSAAGQGQPRDSSLVAAATTRLASLQMVPAESNSNLYSGPEYIHYEKTFRSVKGHQFFQAAEEQTGDIFYDGALYKNIPLQYDIRYDQLVLRFPQSPYQLRLHNEKVGYFTVNQHRFVRVAATTPAPGVLVPGFYDVLYEGRLRLLAKRVKKTQETLSSGGIELAFLESNRYFLEKDGKTFPVSGKGDLLAALADKKKELRQYVSAQKLKFSKGKQEASLVKMAQYYDTLR</sequence>
<evidence type="ECO:0000313" key="2">
    <source>
        <dbReference type="EMBL" id="PJJ60768.1"/>
    </source>
</evidence>
<gene>
    <name evidence="2" type="ORF">CLV45_2201</name>
</gene>
<keyword evidence="1" id="KW-0732">Signal</keyword>
<name>A0A2M9BS51_9BACT</name>
<evidence type="ECO:0000313" key="3">
    <source>
        <dbReference type="Proteomes" id="UP000228535"/>
    </source>
</evidence>